<sequence length="221" mass="25915">MFKLGSKTELISEYYAHCFLKHLNVNCADYKVERHVLETGLEQECIVTKDFTQNAQYDFEPFFNYFNENEDPDFILTRLAQAEQNDVMLRLTEDYVKMCYYDALLMNVDRHNLNAGFLRDSQNGNIICLAPNFDYNLSLSAAVSLHFNETNADLMKFFTENDRLLEVMGPLMPRREEIISAVEFAEEMTKKAFPNDNFKYSLFSDYIISAYDYCRKKICSN</sequence>
<evidence type="ECO:0000313" key="1">
    <source>
        <dbReference type="EMBL" id="SEK98842.1"/>
    </source>
</evidence>
<dbReference type="Gene3D" id="1.10.1070.20">
    <property type="match status" value="1"/>
</dbReference>
<evidence type="ECO:0000313" key="2">
    <source>
        <dbReference type="Proteomes" id="UP000186015"/>
    </source>
</evidence>
<gene>
    <name evidence="1" type="ORF">SAMN05216469_10946</name>
</gene>
<dbReference type="AlphaFoldDB" id="A0A1H7LIM4"/>
<protein>
    <recommendedName>
        <fullName evidence="3">HipA-like C-terminal domain-containing protein</fullName>
    </recommendedName>
</protein>
<reference evidence="1 2" key="1">
    <citation type="submission" date="2016-10" db="EMBL/GenBank/DDBJ databases">
        <authorList>
            <person name="de Groot N.N."/>
        </authorList>
    </citation>
    <scope>NUCLEOTIDE SEQUENCE [LARGE SCALE GENOMIC DNA]</scope>
    <source>
        <strain evidence="1 2">KH2T6</strain>
    </source>
</reference>
<name>A0A1H7LIM4_RUMAL</name>
<organism evidence="1 2">
    <name type="scientific">Ruminococcus albus</name>
    <dbReference type="NCBI Taxonomy" id="1264"/>
    <lineage>
        <taxon>Bacteria</taxon>
        <taxon>Bacillati</taxon>
        <taxon>Bacillota</taxon>
        <taxon>Clostridia</taxon>
        <taxon>Eubacteriales</taxon>
        <taxon>Oscillospiraceae</taxon>
        <taxon>Ruminococcus</taxon>
    </lineage>
</organism>
<dbReference type="EMBL" id="FOAT01000009">
    <property type="protein sequence ID" value="SEK98842.1"/>
    <property type="molecule type" value="Genomic_DNA"/>
</dbReference>
<proteinExistence type="predicted"/>
<dbReference type="Proteomes" id="UP000186015">
    <property type="component" value="Unassembled WGS sequence"/>
</dbReference>
<evidence type="ECO:0008006" key="3">
    <source>
        <dbReference type="Google" id="ProtNLM"/>
    </source>
</evidence>
<accession>A0A1H7LIM4</accession>